<dbReference type="EMBL" id="FOJG01000002">
    <property type="protein sequence ID" value="SEW52292.1"/>
    <property type="molecule type" value="Genomic_DNA"/>
</dbReference>
<dbReference type="InterPro" id="IPR050523">
    <property type="entry name" value="AKR_Detox_Biosynth"/>
</dbReference>
<dbReference type="PRINTS" id="PR00069">
    <property type="entry name" value="ALDKETRDTASE"/>
</dbReference>
<gene>
    <name evidence="3" type="ORF">SAMN04488122_4756</name>
</gene>
<evidence type="ECO:0000313" key="4">
    <source>
        <dbReference type="Proteomes" id="UP000199310"/>
    </source>
</evidence>
<protein>
    <submittedName>
        <fullName evidence="3">Predicted oxidoreductase</fullName>
    </submittedName>
</protein>
<dbReference type="AlphaFoldDB" id="A0A1I0S8A0"/>
<keyword evidence="1" id="KW-0560">Oxidoreductase</keyword>
<dbReference type="Proteomes" id="UP000199310">
    <property type="component" value="Unassembled WGS sequence"/>
</dbReference>
<name>A0A1I0S8A0_9BACT</name>
<dbReference type="InterPro" id="IPR023210">
    <property type="entry name" value="NADP_OxRdtase_dom"/>
</dbReference>
<evidence type="ECO:0000313" key="3">
    <source>
        <dbReference type="EMBL" id="SEW52292.1"/>
    </source>
</evidence>
<dbReference type="GO" id="GO:0016491">
    <property type="term" value="F:oxidoreductase activity"/>
    <property type="evidence" value="ECO:0007669"/>
    <property type="project" value="UniProtKB-KW"/>
</dbReference>
<sequence length="322" mass="35025">MKYKLFGTHTGLPVSEFALGASAFGERRGYGATREDIPQILAAYADAGGNFIDVADQYQLGEAEEIVGGFIASRRHDFVICTKYTRSSETDPSPANEGNHRKAMRGAVEASLKRLKTDYIDIYMPHYDDGRTPLEEIARGLEDLVKAGKVVYPGLANFPAWKAAAIASTIPLAALQIEYNLAQRTADRELMAMAGYFGLGTMLYSPLAGGLLTGKYRHGNKGRLTLSSPDAYQEDQHTKAIIDLLEVIAAETGDTPGQIALAWTLHKNCFPIIGARSLGHVKESLQALSVDVSPEQLSRLDSISAVAMGYPHDLLKSVQRTY</sequence>
<feature type="domain" description="NADP-dependent oxidoreductase" evidence="2">
    <location>
        <begin position="18"/>
        <end position="304"/>
    </location>
</feature>
<dbReference type="OrthoDB" id="9773828at2"/>
<accession>A0A1I0S8A0</accession>
<dbReference type="PANTHER" id="PTHR43364:SF4">
    <property type="entry name" value="NAD(P)-LINKED OXIDOREDUCTASE SUPERFAMILY PROTEIN"/>
    <property type="match status" value="1"/>
</dbReference>
<dbReference type="RefSeq" id="WP_089898683.1">
    <property type="nucleotide sequence ID" value="NZ_FOJG01000002.1"/>
</dbReference>
<keyword evidence="4" id="KW-1185">Reference proteome</keyword>
<dbReference type="Gene3D" id="3.20.20.100">
    <property type="entry name" value="NADP-dependent oxidoreductase domain"/>
    <property type="match status" value="1"/>
</dbReference>
<reference evidence="4" key="1">
    <citation type="submission" date="2016-10" db="EMBL/GenBank/DDBJ databases">
        <authorList>
            <person name="Varghese N."/>
            <person name="Submissions S."/>
        </authorList>
    </citation>
    <scope>NUCLEOTIDE SEQUENCE [LARGE SCALE GENOMIC DNA]</scope>
    <source>
        <strain evidence="4">DSM 3695</strain>
    </source>
</reference>
<dbReference type="Pfam" id="PF00248">
    <property type="entry name" value="Aldo_ket_red"/>
    <property type="match status" value="1"/>
</dbReference>
<organism evidence="3 4">
    <name type="scientific">Chitinophaga arvensicola</name>
    <dbReference type="NCBI Taxonomy" id="29529"/>
    <lineage>
        <taxon>Bacteria</taxon>
        <taxon>Pseudomonadati</taxon>
        <taxon>Bacteroidota</taxon>
        <taxon>Chitinophagia</taxon>
        <taxon>Chitinophagales</taxon>
        <taxon>Chitinophagaceae</taxon>
        <taxon>Chitinophaga</taxon>
    </lineage>
</organism>
<dbReference type="SUPFAM" id="SSF51430">
    <property type="entry name" value="NAD(P)-linked oxidoreductase"/>
    <property type="match status" value="1"/>
</dbReference>
<evidence type="ECO:0000256" key="1">
    <source>
        <dbReference type="ARBA" id="ARBA00023002"/>
    </source>
</evidence>
<dbReference type="InterPro" id="IPR036812">
    <property type="entry name" value="NAD(P)_OxRdtase_dom_sf"/>
</dbReference>
<proteinExistence type="predicted"/>
<evidence type="ECO:0000259" key="2">
    <source>
        <dbReference type="Pfam" id="PF00248"/>
    </source>
</evidence>
<dbReference type="PANTHER" id="PTHR43364">
    <property type="entry name" value="NADH-SPECIFIC METHYLGLYOXAL REDUCTASE-RELATED"/>
    <property type="match status" value="1"/>
</dbReference>
<dbReference type="STRING" id="29529.SAMN04488122_4756"/>
<dbReference type="GO" id="GO:0005829">
    <property type="term" value="C:cytosol"/>
    <property type="evidence" value="ECO:0007669"/>
    <property type="project" value="TreeGrafter"/>
</dbReference>
<dbReference type="InterPro" id="IPR020471">
    <property type="entry name" value="AKR"/>
</dbReference>